<dbReference type="GO" id="GO:0000271">
    <property type="term" value="P:polysaccharide biosynthetic process"/>
    <property type="evidence" value="ECO:0007669"/>
    <property type="project" value="InterPro"/>
</dbReference>
<name>A0A6L5YW02_9RHOB</name>
<proteinExistence type="predicted"/>
<comment type="caution">
    <text evidence="2">The sequence shown here is derived from an EMBL/GenBank/DDBJ whole genome shotgun (WGS) entry which is preliminary data.</text>
</comment>
<dbReference type="CDD" id="cd16440">
    <property type="entry name" value="beta_Kdo_transferase_KpsC_1"/>
    <property type="match status" value="1"/>
</dbReference>
<dbReference type="GO" id="GO:0015774">
    <property type="term" value="P:polysaccharide transport"/>
    <property type="evidence" value="ECO:0007669"/>
    <property type="project" value="InterPro"/>
</dbReference>
<gene>
    <name evidence="2" type="ORF">GE300_00540</name>
</gene>
<evidence type="ECO:0000313" key="2">
    <source>
        <dbReference type="EMBL" id="MSU88099.1"/>
    </source>
</evidence>
<reference evidence="2 3" key="1">
    <citation type="submission" date="2019-10" db="EMBL/GenBank/DDBJ databases">
        <title>Cognatihalovulum marinum gen. nov. sp. nov., a new member of the family Rhodobacteraceae isolated from deep seawater of the Northwest Indian Ocean.</title>
        <authorList>
            <person name="Ruan C."/>
            <person name="Wang J."/>
            <person name="Zheng X."/>
            <person name="Song L."/>
            <person name="Zhu Y."/>
            <person name="Huang Y."/>
            <person name="Lu Z."/>
            <person name="Du W."/>
            <person name="Huang L."/>
            <person name="Dai X."/>
        </authorList>
    </citation>
    <scope>NUCLEOTIDE SEQUENCE [LARGE SCALE GENOMIC DNA]</scope>
    <source>
        <strain evidence="2 3">2CG4</strain>
    </source>
</reference>
<accession>A0A6L5YW02</accession>
<evidence type="ECO:0000313" key="3">
    <source>
        <dbReference type="Proteomes" id="UP000474957"/>
    </source>
</evidence>
<feature type="region of interest" description="Disordered" evidence="1">
    <location>
        <begin position="1"/>
        <end position="26"/>
    </location>
</feature>
<protein>
    <submittedName>
        <fullName evidence="2">Capsular polysaccharide biosynthesis protein</fullName>
    </submittedName>
</protein>
<dbReference type="EMBL" id="WIND01000001">
    <property type="protein sequence ID" value="MSU88099.1"/>
    <property type="molecule type" value="Genomic_DNA"/>
</dbReference>
<dbReference type="Proteomes" id="UP000474957">
    <property type="component" value="Unassembled WGS sequence"/>
</dbReference>
<organism evidence="2 3">
    <name type="scientific">Halovulum marinum</name>
    <dbReference type="NCBI Taxonomy" id="2662447"/>
    <lineage>
        <taxon>Bacteria</taxon>
        <taxon>Pseudomonadati</taxon>
        <taxon>Pseudomonadota</taxon>
        <taxon>Alphaproteobacteria</taxon>
        <taxon>Rhodobacterales</taxon>
        <taxon>Paracoccaceae</taxon>
        <taxon>Halovulum</taxon>
    </lineage>
</organism>
<keyword evidence="3" id="KW-1185">Reference proteome</keyword>
<sequence length="709" mass="76930">MDQGAGGDIADAELRRHADATGRPGAGVSTRLAAAYTGGFLLNRRIRRILELSGWRLAPLADPRRADAVAVWGRRPVSARGQWVARRWNKPLLNVEDAFLRSVRPGPSGERALGLLIDDLALHYDAARPSRLERMLAESALTPQAETRARDGIAFLRDEGLSKYSDWSPEAPAPAPGYVLVIDQTAGDAAIAHAGASAESFAAMLAAARAEHPGARLLLRTHPVTAAGHRRGHFGPEDLDQRTQVCAAPVNPWTLLAGATAVYCVSSQLGFEAILAGHRPVVFGQPFYAGWGLSDDRIPVPRRGRALSVEALFHAALIDYPAWYDPHHDRLCAFEDVARALEAQARARRENARPLLCTGMKPWKHAPMRAFLRGEAGPPAFENDPARAVARASGSGRTLLLWAGKETPEIRAAAEARAVPLWRAEDGFLRSVGLGAQLLPAASLVIDDLGIYFDPTRESRLERIIAASADLPSHARKRAEALQSAIVAARLTKYNVGSAAPRFPSRPGRRRVLVPGQVEDDASIRLGTGAVGTNLELLRRARALFPDDVVIYKPHPDIEAGLRQGLIRADEMSRLADHVARDTSAAEAMDQADVVVTMTSLMGFEALLRGREVHCFGTPFYAGWGLTRDHAAPCPRRVARPDLTALVHAALIAYPRYFDAETGLACAPEVILSRLSARAGSVSRHATRRHKLVAGLQYRLRGLAPLWRN</sequence>
<dbReference type="InterPro" id="IPR007833">
    <property type="entry name" value="Capsule_polysaccharide_synth"/>
</dbReference>
<evidence type="ECO:0000256" key="1">
    <source>
        <dbReference type="SAM" id="MobiDB-lite"/>
    </source>
</evidence>
<dbReference type="CDD" id="cd16439">
    <property type="entry name" value="beta_Kdo_transferase_KpsC_2"/>
    <property type="match status" value="1"/>
</dbReference>
<dbReference type="AlphaFoldDB" id="A0A6L5YW02"/>
<dbReference type="Pfam" id="PF05159">
    <property type="entry name" value="Capsule_synth"/>
    <property type="match status" value="3"/>
</dbReference>